<dbReference type="PANTHER" id="PTHR33841">
    <property type="entry name" value="DNA METHYLTRANSFERASE YEEA-RELATED"/>
    <property type="match status" value="1"/>
</dbReference>
<keyword evidence="3" id="KW-0808">Transferase</keyword>
<feature type="region of interest" description="Disordered" evidence="5">
    <location>
        <begin position="968"/>
        <end position="997"/>
    </location>
</feature>
<feature type="region of interest" description="Disordered" evidence="5">
    <location>
        <begin position="402"/>
        <end position="426"/>
    </location>
</feature>
<keyword evidence="2" id="KW-0489">Methyltransferase</keyword>
<sequence>MSTDFDSFTNRGEYLSAHYFADQLGADLKKGLFATWALREGDENDPRKTPRESLRALRTPYLSEELRGYFVKTTQADAGDEIRLATYNNPEWTKRLAEWHQMVLRALGYDTTPAELTVHRAGRDHSLPVAYHGHGIVALDCGWSPDNDAALNADGAGRLLSPLRVSASESYETGAALASWLFQSELGEAGGPHPRFVLLLCGGVILLADRQAWNEGRYLAANLDAALERNDRTQQGELATIAALFSLDALRPGENDQSRAIDGLLKSSSASAAGVSSELRYGLQRSVEIIANEVLARMTEPKNNVTPADIASPKIPFARELTRESLRYLYRILFLLYAEARPELGILPSDDGTYEAGYSMARLRELVERDEELVEEEAKGGFHLFQSLDVLFNKVNFGHRAYGTEPDDDQPGDDEETRKAKEARRSEDRGLRFEALRSELFEPTAVRLIGTRVIDPRSDEDDDPRWLDLKLRNSALHEVLRLLTMKKGKRGERGGFISYRNLGINQLGAVYEGLMSYTGIIAEEEKCEVAKGGDPEKGSWLVPADKQSDYPEKALVHYKDEDARKGLRGVKKYEKGSFVYRLAGRDRETSASYYTPESLTKVTVELTLKNRLDQEHDEHGNVIKTRASELLKYKICEPALGSGAFLNEAINQVADEYLRRRQDELGTTIPTADAITEKQKVKAYVALHNAYGVDLNATGVELAEVSLWLNTMHPGMRAPWFGLHLRRGNSLIGGRRAVYTGDDVSGKEKAWLKAKGALAPTPLPFLKDGEPQPLPQDAVHQFLLPSPGWAAVTGSKEAKELAKDGVEQLASWKRGILKRPKRSTAHLNKDGSHTRLPGGRLKPEASSQFTRLRDAARRAEFLWSAVTKRMELSEQAIARRIDVWQADPNDPEYAFLRRPEQAVPKEKVLEDLFNAIETPYWRLKAVMDAWCALWFWPVDKAGLLDGTDGEYTAREVIDGADVLSELGGVPLVGGEPTDEAHVEPRASQKGPESTAQPRFVEATATALFSLGAEQTSFDDLAEAEEAEQAAEPKENRPKPRKRAAPKPTVAARRQMIPLKDLGDWLDFLESMLGTADLPEGTLLDSFDSLDALKEFEETLPGFMGMDTANPEDRYPWLRVVKDIAQEQGFLHWELEFALVFARGGGFDLQVGNPPWVRPEWKENSVLAEYEPWFMLTEKPPAAEKNRRRSAELAKPEVHSYVLGELTATATTSDYLASSQVYPLIAGSRPDLYRAFMCQTWDHTAPGGSVGLVHPDTHFNGDKEAELREAAYRRLRVHGDFVNSGNRFFPPPVGRSSHFGVHIYGECGEIDFEHLSWLFSVEALRHSSAHDGSGDAPGVKFQGGWDERPHQKRVVRVTPHTLTRWQRLSGEQDVPVEQARLLTPVSTAEDPAIDLLAAYPLRVGALAPQISNGFNETNARKSMNGPGKDKPLIDYNKNQEGREDYQADSWDEVILKGPQLGVANPLFKQPSQGGGEVRGLNHLEIPSEAVPESEYRQVADDTTYVSEQAKWLDRGLLARMRLDAVALFLARSEIALSCGRSPGEVSDAEVDRRLIAKATRPYTEFYRLAWRERIAADTERGLYVALIPPGATHVHSVRSAALDDVRSSTLMAGYWAALPTDYLLQTTGVGHLDVAQARRLPALAAAHPLAPALLLRTLRLNCLTTAYASLWEELYDSTWNTDEPWARKWAGMKTELQAVTPTWQRDTPLRTEYARRAALVEIDALVAVWLGIGADTLIIMYRARFDIMQGFDLVTWFDANERKIAGDRYTYGHGQEKEHFTQLQTYLADKADPKTAPVPDGYTAPFYKANRETEMREAHAYFQKRLDDAIANGKWDPIKQEVPTP</sequence>
<dbReference type="PANTHER" id="PTHR33841:SF1">
    <property type="entry name" value="DNA METHYLTRANSFERASE A"/>
    <property type="match status" value="1"/>
</dbReference>
<accession>A0ABZ1VTB5</accession>
<evidence type="ECO:0000256" key="4">
    <source>
        <dbReference type="ARBA" id="ARBA00047942"/>
    </source>
</evidence>
<dbReference type="RefSeq" id="WP_329129071.1">
    <property type="nucleotide sequence ID" value="NZ_CP108473.1"/>
</dbReference>
<dbReference type="EMBL" id="CP108473">
    <property type="protein sequence ID" value="WUS26554.1"/>
    <property type="molecule type" value="Genomic_DNA"/>
</dbReference>
<dbReference type="Proteomes" id="UP001432292">
    <property type="component" value="Chromosome"/>
</dbReference>
<feature type="region of interest" description="Disordered" evidence="5">
    <location>
        <begin position="1022"/>
        <end position="1051"/>
    </location>
</feature>
<dbReference type="EC" id="2.1.1.72" evidence="1"/>
<reference evidence="6" key="1">
    <citation type="submission" date="2022-10" db="EMBL/GenBank/DDBJ databases">
        <title>The complete genomes of actinobacterial strains from the NBC collection.</title>
        <authorList>
            <person name="Joergensen T.S."/>
            <person name="Alvarez Arevalo M."/>
            <person name="Sterndorff E.B."/>
            <person name="Faurdal D."/>
            <person name="Vuksanovic O."/>
            <person name="Mourched A.-S."/>
            <person name="Charusanti P."/>
            <person name="Shaw S."/>
            <person name="Blin K."/>
            <person name="Weber T."/>
        </authorList>
    </citation>
    <scope>NUCLEOTIDE SEQUENCE</scope>
    <source>
        <strain evidence="6">NBC_01256</strain>
    </source>
</reference>
<dbReference type="InterPro" id="IPR050953">
    <property type="entry name" value="N4_N6_ade-DNA_methylase"/>
</dbReference>
<dbReference type="InterPro" id="IPR029063">
    <property type="entry name" value="SAM-dependent_MTases_sf"/>
</dbReference>
<feature type="compositionally biased region" description="Acidic residues" evidence="5">
    <location>
        <begin position="405"/>
        <end position="415"/>
    </location>
</feature>
<keyword evidence="7" id="KW-1185">Reference proteome</keyword>
<organism evidence="6 7">
    <name type="scientific">Streptomyces caniferus</name>
    <dbReference type="NCBI Taxonomy" id="285557"/>
    <lineage>
        <taxon>Bacteria</taxon>
        <taxon>Bacillati</taxon>
        <taxon>Actinomycetota</taxon>
        <taxon>Actinomycetes</taxon>
        <taxon>Kitasatosporales</taxon>
        <taxon>Streptomycetaceae</taxon>
        <taxon>Streptomyces</taxon>
    </lineage>
</organism>
<evidence type="ECO:0000313" key="7">
    <source>
        <dbReference type="Proteomes" id="UP001432292"/>
    </source>
</evidence>
<comment type="catalytic activity">
    <reaction evidence="4">
        <text>a 2'-deoxyadenosine in DNA + S-adenosyl-L-methionine = an N(6)-methyl-2'-deoxyadenosine in DNA + S-adenosyl-L-homocysteine + H(+)</text>
        <dbReference type="Rhea" id="RHEA:15197"/>
        <dbReference type="Rhea" id="RHEA-COMP:12418"/>
        <dbReference type="Rhea" id="RHEA-COMP:12419"/>
        <dbReference type="ChEBI" id="CHEBI:15378"/>
        <dbReference type="ChEBI" id="CHEBI:57856"/>
        <dbReference type="ChEBI" id="CHEBI:59789"/>
        <dbReference type="ChEBI" id="CHEBI:90615"/>
        <dbReference type="ChEBI" id="CHEBI:90616"/>
        <dbReference type="EC" id="2.1.1.72"/>
    </reaction>
</comment>
<dbReference type="Gene3D" id="3.40.50.150">
    <property type="entry name" value="Vaccinia Virus protein VP39"/>
    <property type="match status" value="2"/>
</dbReference>
<feature type="region of interest" description="Disordered" evidence="5">
    <location>
        <begin position="821"/>
        <end position="844"/>
    </location>
</feature>
<evidence type="ECO:0000256" key="1">
    <source>
        <dbReference type="ARBA" id="ARBA00011900"/>
    </source>
</evidence>
<protein>
    <recommendedName>
        <fullName evidence="1">site-specific DNA-methyltransferase (adenine-specific)</fullName>
        <ecNumber evidence="1">2.1.1.72</ecNumber>
    </recommendedName>
</protein>
<name>A0ABZ1VTB5_9ACTN</name>
<evidence type="ECO:0000313" key="6">
    <source>
        <dbReference type="EMBL" id="WUS26554.1"/>
    </source>
</evidence>
<evidence type="ECO:0000256" key="2">
    <source>
        <dbReference type="ARBA" id="ARBA00022603"/>
    </source>
</evidence>
<evidence type="ECO:0000256" key="5">
    <source>
        <dbReference type="SAM" id="MobiDB-lite"/>
    </source>
</evidence>
<feature type="compositionally biased region" description="Basic and acidic residues" evidence="5">
    <location>
        <begin position="416"/>
        <end position="426"/>
    </location>
</feature>
<dbReference type="SUPFAM" id="SSF53335">
    <property type="entry name" value="S-adenosyl-L-methionine-dependent methyltransferases"/>
    <property type="match status" value="1"/>
</dbReference>
<feature type="region of interest" description="Disordered" evidence="5">
    <location>
        <begin position="1415"/>
        <end position="1434"/>
    </location>
</feature>
<gene>
    <name evidence="6" type="ORF">OG727_32035</name>
</gene>
<evidence type="ECO:0000256" key="3">
    <source>
        <dbReference type="ARBA" id="ARBA00022679"/>
    </source>
</evidence>
<proteinExistence type="predicted"/>